<dbReference type="PRINTS" id="PR00320">
    <property type="entry name" value="GPROTEINBRPT"/>
</dbReference>
<keyword evidence="10" id="KW-0175">Coiled coil</keyword>
<dbReference type="Gene3D" id="1.10.510.10">
    <property type="entry name" value="Transferase(Phosphotransferase) domain 1"/>
    <property type="match status" value="2"/>
</dbReference>
<dbReference type="PROSITE" id="PS00107">
    <property type="entry name" value="PROTEIN_KINASE_ATP"/>
    <property type="match status" value="1"/>
</dbReference>
<feature type="region of interest" description="Disordered" evidence="15">
    <location>
        <begin position="384"/>
        <end position="508"/>
    </location>
</feature>
<dbReference type="GO" id="GO:0004674">
    <property type="term" value="F:protein serine/threonine kinase activity"/>
    <property type="evidence" value="ECO:0007669"/>
    <property type="project" value="UniProtKB-KW"/>
</dbReference>
<dbReference type="FunFam" id="3.30.200.20:FF:000021">
    <property type="entry name" value="probable serine/threonine-protein kinase At1g54610"/>
    <property type="match status" value="1"/>
</dbReference>
<feature type="repeat" description="WD" evidence="13">
    <location>
        <begin position="1330"/>
        <end position="1372"/>
    </location>
</feature>
<feature type="compositionally biased region" description="Basic and acidic residues" evidence="15">
    <location>
        <begin position="439"/>
        <end position="450"/>
    </location>
</feature>
<dbReference type="Gene3D" id="3.30.200.20">
    <property type="entry name" value="Phosphorylase Kinase, domain 1"/>
    <property type="match status" value="1"/>
</dbReference>
<dbReference type="InterPro" id="IPR000719">
    <property type="entry name" value="Prot_kinase_dom"/>
</dbReference>
<feature type="domain" description="Protein kinase" evidence="16">
    <location>
        <begin position="600"/>
        <end position="1000"/>
    </location>
</feature>
<evidence type="ECO:0000259" key="16">
    <source>
        <dbReference type="PROSITE" id="PS50011"/>
    </source>
</evidence>
<gene>
    <name evidence="17" type="ORF">SVIM_LOCUS517735</name>
</gene>
<dbReference type="PROSITE" id="PS00678">
    <property type="entry name" value="WD_REPEATS_1"/>
    <property type="match status" value="1"/>
</dbReference>
<evidence type="ECO:0000313" key="17">
    <source>
        <dbReference type="EMBL" id="VFU66549.1"/>
    </source>
</evidence>
<dbReference type="InterPro" id="IPR015943">
    <property type="entry name" value="WD40/YVTN_repeat-like_dom_sf"/>
</dbReference>
<dbReference type="SUPFAM" id="SSF50978">
    <property type="entry name" value="WD40 repeat-like"/>
    <property type="match status" value="1"/>
</dbReference>
<evidence type="ECO:0000256" key="10">
    <source>
        <dbReference type="ARBA" id="ARBA00023054"/>
    </source>
</evidence>
<dbReference type="GO" id="GO:0005524">
    <property type="term" value="F:ATP binding"/>
    <property type="evidence" value="ECO:0007669"/>
    <property type="project" value="UniProtKB-UniRule"/>
</dbReference>
<evidence type="ECO:0000256" key="12">
    <source>
        <dbReference type="ARBA" id="ARBA00084091"/>
    </source>
</evidence>
<dbReference type="InterPro" id="IPR011009">
    <property type="entry name" value="Kinase-like_dom_sf"/>
</dbReference>
<dbReference type="GO" id="GO:0009585">
    <property type="term" value="P:red, far-red light phototransduction"/>
    <property type="evidence" value="ECO:0007669"/>
    <property type="project" value="UniProtKB-KW"/>
</dbReference>
<reference evidence="17" key="1">
    <citation type="submission" date="2019-03" db="EMBL/GenBank/DDBJ databases">
        <authorList>
            <person name="Mank J."/>
            <person name="Almeida P."/>
        </authorList>
    </citation>
    <scope>NUCLEOTIDE SEQUENCE</scope>
    <source>
        <strain evidence="17">78183</strain>
    </source>
</reference>
<dbReference type="PANTHER" id="PTHR44218">
    <property type="entry name" value="PROTEIN SPA1-RELATED 2"/>
    <property type="match status" value="1"/>
</dbReference>
<comment type="subcellular location">
    <subcellularLocation>
        <location evidence="1">Nucleus</location>
    </subcellularLocation>
</comment>
<dbReference type="GO" id="GO:0042802">
    <property type="term" value="F:identical protein binding"/>
    <property type="evidence" value="ECO:0007669"/>
    <property type="project" value="UniProtKB-ARBA"/>
</dbReference>
<evidence type="ECO:0000256" key="14">
    <source>
        <dbReference type="PROSITE-ProRule" id="PRU10141"/>
    </source>
</evidence>
<keyword evidence="12" id="KW-0607">Phytochrome signaling pathway</keyword>
<dbReference type="PROSITE" id="PS50294">
    <property type="entry name" value="WD_REPEATS_REGION"/>
    <property type="match status" value="2"/>
</dbReference>
<evidence type="ECO:0000256" key="6">
    <source>
        <dbReference type="ARBA" id="ARBA00022741"/>
    </source>
</evidence>
<feature type="binding site" evidence="14">
    <location>
        <position position="104"/>
    </location>
    <ligand>
        <name>ATP</name>
        <dbReference type="ChEBI" id="CHEBI:30616"/>
    </ligand>
</feature>
<keyword evidence="2" id="KW-0723">Serine/threonine-protein kinase</keyword>
<proteinExistence type="predicted"/>
<evidence type="ECO:0000256" key="4">
    <source>
        <dbReference type="ARBA" id="ARBA00022679"/>
    </source>
</evidence>
<dbReference type="SMART" id="SM00320">
    <property type="entry name" value="WD40"/>
    <property type="match status" value="7"/>
</dbReference>
<name>A0A6N2NM69_SALVM</name>
<organism evidence="17">
    <name type="scientific">Salix viminalis</name>
    <name type="common">Common osier</name>
    <name type="synonym">Basket willow</name>
    <dbReference type="NCBI Taxonomy" id="40686"/>
    <lineage>
        <taxon>Eukaryota</taxon>
        <taxon>Viridiplantae</taxon>
        <taxon>Streptophyta</taxon>
        <taxon>Embryophyta</taxon>
        <taxon>Tracheophyta</taxon>
        <taxon>Spermatophyta</taxon>
        <taxon>Magnoliopsida</taxon>
        <taxon>eudicotyledons</taxon>
        <taxon>Gunneridae</taxon>
        <taxon>Pentapetalae</taxon>
        <taxon>rosids</taxon>
        <taxon>fabids</taxon>
        <taxon>Malpighiales</taxon>
        <taxon>Salicaceae</taxon>
        <taxon>Saliceae</taxon>
        <taxon>Salix</taxon>
    </lineage>
</organism>
<keyword evidence="11" id="KW-0539">Nucleus</keyword>
<dbReference type="CDD" id="cd07840">
    <property type="entry name" value="STKc_CDK9_like"/>
    <property type="match status" value="1"/>
</dbReference>
<evidence type="ECO:0000256" key="7">
    <source>
        <dbReference type="ARBA" id="ARBA00022777"/>
    </source>
</evidence>
<dbReference type="InterPro" id="IPR044630">
    <property type="entry name" value="SPA1/2/3/4"/>
</dbReference>
<dbReference type="Pfam" id="PF00400">
    <property type="entry name" value="WD40"/>
    <property type="match status" value="3"/>
</dbReference>
<keyword evidence="9 14" id="KW-0067">ATP-binding</keyword>
<evidence type="ECO:0000256" key="1">
    <source>
        <dbReference type="ARBA" id="ARBA00004123"/>
    </source>
</evidence>
<dbReference type="GO" id="GO:0005634">
    <property type="term" value="C:nucleus"/>
    <property type="evidence" value="ECO:0007669"/>
    <property type="project" value="UniProtKB-SubCell"/>
</dbReference>
<evidence type="ECO:0000256" key="3">
    <source>
        <dbReference type="ARBA" id="ARBA00022574"/>
    </source>
</evidence>
<feature type="region of interest" description="Disordered" evidence="15">
    <location>
        <begin position="552"/>
        <end position="588"/>
    </location>
</feature>
<dbReference type="Pfam" id="PF00069">
    <property type="entry name" value="Pkinase"/>
    <property type="match status" value="1"/>
</dbReference>
<keyword evidence="8" id="KW-0833">Ubl conjugation pathway</keyword>
<evidence type="ECO:0000256" key="5">
    <source>
        <dbReference type="ARBA" id="ARBA00022737"/>
    </source>
</evidence>
<keyword evidence="7" id="KW-0418">Kinase</keyword>
<dbReference type="PROSITE" id="PS50011">
    <property type="entry name" value="PROTEIN_KINASE_DOM"/>
    <property type="match status" value="2"/>
</dbReference>
<dbReference type="PROSITE" id="PS00108">
    <property type="entry name" value="PROTEIN_KINASE_ST"/>
    <property type="match status" value="1"/>
</dbReference>
<dbReference type="PANTHER" id="PTHR44218:SF1">
    <property type="entry name" value="PROTEIN SPA1-RELATED 3"/>
    <property type="match status" value="1"/>
</dbReference>
<dbReference type="InterPro" id="IPR020472">
    <property type="entry name" value="WD40_PAC1"/>
</dbReference>
<dbReference type="SMART" id="SM00220">
    <property type="entry name" value="S_TKc"/>
    <property type="match status" value="1"/>
</dbReference>
<accession>A0A6N2NM69</accession>
<dbReference type="PROSITE" id="PS50082">
    <property type="entry name" value="WD_REPEATS_2"/>
    <property type="match status" value="2"/>
</dbReference>
<keyword evidence="6 14" id="KW-0547">Nucleotide-binding</keyword>
<keyword evidence="5" id="KW-0677">Repeat</keyword>
<keyword evidence="3 13" id="KW-0853">WD repeat</keyword>
<feature type="domain" description="Protein kinase" evidence="16">
    <location>
        <begin position="75"/>
        <end position="359"/>
    </location>
</feature>
<dbReference type="GO" id="GO:0009640">
    <property type="term" value="P:photomorphogenesis"/>
    <property type="evidence" value="ECO:0007669"/>
    <property type="project" value="InterPro"/>
</dbReference>
<evidence type="ECO:0000256" key="8">
    <source>
        <dbReference type="ARBA" id="ARBA00022786"/>
    </source>
</evidence>
<evidence type="ECO:0000256" key="9">
    <source>
        <dbReference type="ARBA" id="ARBA00022840"/>
    </source>
</evidence>
<dbReference type="InterPro" id="IPR017441">
    <property type="entry name" value="Protein_kinase_ATP_BS"/>
</dbReference>
<dbReference type="InterPro" id="IPR036322">
    <property type="entry name" value="WD40_repeat_dom_sf"/>
</dbReference>
<protein>
    <recommendedName>
        <fullName evidence="16">Protein kinase domain-containing protein</fullName>
    </recommendedName>
</protein>
<dbReference type="Gene3D" id="2.130.10.10">
    <property type="entry name" value="YVTN repeat-like/Quinoprotein amine dehydrogenase"/>
    <property type="match status" value="1"/>
</dbReference>
<keyword evidence="4" id="KW-0808">Transferase</keyword>
<dbReference type="FunFam" id="2.130.10.10:FF:000090">
    <property type="entry name" value="E3 ubiquitin-protein ligase RFWD2 isoform X1"/>
    <property type="match status" value="1"/>
</dbReference>
<feature type="compositionally biased region" description="Basic and acidic residues" evidence="15">
    <location>
        <begin position="400"/>
        <end position="413"/>
    </location>
</feature>
<dbReference type="FunFam" id="1.10.510.10:FF:000043">
    <property type="entry name" value="probable serine/threonine-protein kinase At1g54610"/>
    <property type="match status" value="1"/>
</dbReference>
<evidence type="ECO:0000256" key="2">
    <source>
        <dbReference type="ARBA" id="ARBA00022527"/>
    </source>
</evidence>
<dbReference type="InterPro" id="IPR001680">
    <property type="entry name" value="WD40_rpt"/>
</dbReference>
<dbReference type="EMBL" id="CAADRP010002362">
    <property type="protein sequence ID" value="VFU66549.1"/>
    <property type="molecule type" value="Genomic_DNA"/>
</dbReference>
<feature type="repeat" description="WD" evidence="13">
    <location>
        <begin position="1431"/>
        <end position="1471"/>
    </location>
</feature>
<dbReference type="InterPro" id="IPR008271">
    <property type="entry name" value="Ser/Thr_kinase_AS"/>
</dbReference>
<sequence>MLIDKQVNGSLRVYEGEHVEVKRDKPEYAVVQHPGMGSIPKATEGEQVAAGWPSWLATVAGEAIKGWLPRRADSFEKLDKIGQGTYSNVYRARDLDQKKIVALKKVRFDNLEPESVRFMAREIHILRRLDHPNVIKLEGLVTSRMSCSLYLVFEYMEHDLAGLAAHPGLKFTEAQVKCYMQQLLRGLDHCHSHGVLHRDIKGSNLLIDNNGILKIADFGLATFYDPARVQPLTSRVVTLWYRPPELLLGATYYGMAVDLWSTGCILAELYAGKPIMPGRTEVEQLHKIFKLCGSPSEDYWRKSKLPHATIFKPQQPYRRCVADTFKEFPPPALALMETLLSIDPADRGSAASALRSEFFITGPLPCDNSSLPKYPPSKEFDAKMRDEEARRQGATGSKGQKPDMERRGQRESRAVPAPDANAELVLSMQKRHGQSNSKSRSEKFNPHPEEVASGFPIDPPRPSQAAESNMDPRGHQHKRASLSGPLSHRSAWAKAGSNPDDAPKIATGADLSTMSSLVAARRSLLSEDHKERSGLSQQEVPKLMARFPGSFKETSESFAQQDPKHLSQGGAGSHQKEDGRNSSKNPVLLGYGSKGHKIHYSGPLIVPSGNMDQMLKDHDRQIQEAVRRARLDKARDGLAGSERSILGATTGGCSLSHENPRGVAMEGSSESAWQKSDSHREFNTSVVSNRNLRSASHNSGFRKERSDRVVLARQNLKNQAGTLSGACEDEAAVDRFVQTIEWNDVSLRHWLDKPQRSVNEFECLHIFRQVVEVVNAAHSQGIVVHNVRPSCFVMSSFNHVSFIESASCSDSGSDSMDDGLNSQTMEVKNSSSSFPYDMLQQRCRLQSEDFLPASTATNTLSEASCMQSSLVYAPDVPFVEDTEEHKVLDVEHEEERKQPFPMKQILLMESSWYTSPEEVAGSPSSCASDIYRLGVLLFELFCPFTSSEDKSRTMSSLRHRVLPPQLLLKWSKEASFCLWLLHPEPSSRPKMGELLQSEFLNEPINNLEEREAATQLRERIEEQELLLEFLLLIQQRKQDAADKLQDTISLLCSDIEEVTKHQVFLKKKGDTCKERGEGGHLTSNIPALNVVDIDDSSSLGSRKRFRPGLEVHNVEKCGDNLNEGQDSDTFVESQESPLFGSSRLMKNFKKLESVYFLTRCRPVRPPGKPSFVRNLPVISDGRISNVATERSSINSIAPKQQFTEGRRSGWISPFLEGLCKYLSFSKLEVKADLKQGDLLNSSNLVCSISFDRDGEFFATAGVNKKIKVFECDTIINEARDIHYPVVEMVCRSKLSSICWNSYIKSQLASSNFEGVVQVWDVTRSQVVTEMREHERRVWSVDFSSVDPTLLASGSDDGSVKLWSINQAMPLLHLVDSALKIKGVSIGSIKTKANICSVQFPLDSSRSIAFGSADHRIYYYDLRNSKVPLCTLIGHNKTVSYVKFVDTTNLVSASTDNTLKLWDLSMGTSRVIDSPIQSFTGHMNSKNFVGLSVANGYIATGSETNEVFVYHKAFPMPVLSYKFNNTDPLSGQEMDDAAQFISSVCWRGQSSTLVAANSTGNIKILEMVPNLGTFGTTRAPSTRSEAPVLPANKVRGRLSQPQIKYSTNERELHINNKSYQQVSVERKDMLILNTNR</sequence>
<evidence type="ECO:0000256" key="15">
    <source>
        <dbReference type="SAM" id="MobiDB-lite"/>
    </source>
</evidence>
<dbReference type="SUPFAM" id="SSF56112">
    <property type="entry name" value="Protein kinase-like (PK-like)"/>
    <property type="match status" value="2"/>
</dbReference>
<evidence type="ECO:0000256" key="11">
    <source>
        <dbReference type="ARBA" id="ARBA00023242"/>
    </source>
</evidence>
<evidence type="ECO:0000256" key="13">
    <source>
        <dbReference type="PROSITE-ProRule" id="PRU00221"/>
    </source>
</evidence>
<dbReference type="InterPro" id="IPR019775">
    <property type="entry name" value="WD40_repeat_CS"/>
</dbReference>